<evidence type="ECO:0000259" key="10">
    <source>
        <dbReference type="Pfam" id="PF13868"/>
    </source>
</evidence>
<comment type="similarity">
    <text evidence="6">Belongs to the CFAP45 family.</text>
</comment>
<keyword evidence="4" id="KW-0969">Cilium</keyword>
<evidence type="ECO:0000256" key="8">
    <source>
        <dbReference type="SAM" id="Coils"/>
    </source>
</evidence>
<keyword evidence="3 8" id="KW-0175">Coiled coil</keyword>
<dbReference type="GO" id="GO:0031514">
    <property type="term" value="C:motile cilium"/>
    <property type="evidence" value="ECO:0007669"/>
    <property type="project" value="UniProtKB-SubCell"/>
</dbReference>
<dbReference type="InterPro" id="IPR033253">
    <property type="entry name" value="CFAP45"/>
</dbReference>
<accession>A0AAZ3PWE7</accession>
<feature type="domain" description="Trichohyalin-plectin-homology" evidence="10">
    <location>
        <begin position="181"/>
        <end position="358"/>
    </location>
</feature>
<dbReference type="Pfam" id="PF13868">
    <property type="entry name" value="TPH"/>
    <property type="match status" value="1"/>
</dbReference>
<feature type="compositionally biased region" description="Basic and acidic residues" evidence="9">
    <location>
        <begin position="333"/>
        <end position="355"/>
    </location>
</feature>
<evidence type="ECO:0000313" key="12">
    <source>
        <dbReference type="Proteomes" id="UP000694402"/>
    </source>
</evidence>
<keyword evidence="2" id="KW-0282">Flagellum</keyword>
<feature type="coiled-coil region" evidence="8">
    <location>
        <begin position="166"/>
        <end position="193"/>
    </location>
</feature>
<feature type="compositionally biased region" description="Polar residues" evidence="9">
    <location>
        <begin position="58"/>
        <end position="69"/>
    </location>
</feature>
<dbReference type="GeneTree" id="ENSGT00730000111174"/>
<evidence type="ECO:0000256" key="2">
    <source>
        <dbReference type="ARBA" id="ARBA00022846"/>
    </source>
</evidence>
<reference evidence="12" key="1">
    <citation type="journal article" date="2018" name="PLoS ONE">
        <title>Chinook salmon (Oncorhynchus tshawytscha) genome and transcriptome.</title>
        <authorList>
            <person name="Christensen K.A."/>
            <person name="Leong J.S."/>
            <person name="Sakhrani D."/>
            <person name="Biagi C.A."/>
            <person name="Minkley D.R."/>
            <person name="Withler R.E."/>
            <person name="Rondeau E.B."/>
            <person name="Koop B.F."/>
            <person name="Devlin R.H."/>
        </authorList>
    </citation>
    <scope>NUCLEOTIDE SEQUENCE [LARGE SCALE GENOMIC DNA]</scope>
</reference>
<feature type="region of interest" description="Disordered" evidence="9">
    <location>
        <begin position="1"/>
        <end position="23"/>
    </location>
</feature>
<dbReference type="AlphaFoldDB" id="A0AAZ3PWE7"/>
<evidence type="ECO:0000256" key="5">
    <source>
        <dbReference type="ARBA" id="ARBA00023273"/>
    </source>
</evidence>
<keyword evidence="5" id="KW-0966">Cell projection</keyword>
<evidence type="ECO:0000313" key="11">
    <source>
        <dbReference type="Ensembl" id="ENSOTSP00005120548.1"/>
    </source>
</evidence>
<dbReference type="PANTHER" id="PTHR15504">
    <property type="entry name" value="NASOPHARYNGEAL EPITHELIUM SPECIFIC PROTEIN 1"/>
    <property type="match status" value="1"/>
</dbReference>
<feature type="region of interest" description="Disordered" evidence="9">
    <location>
        <begin position="333"/>
        <end position="372"/>
    </location>
</feature>
<dbReference type="InterPro" id="IPR043597">
    <property type="entry name" value="TPH_dom"/>
</dbReference>
<sequence>MPQSAGSSSRLSGSSHSRRYHTRALTSHVDESLFGTIKQALSACDVKDTERGGRSGLRGQSMSSPSQKTQKPETVRIITRDLIRDLKIPSKDPSGLSVFLHPTEIERITTASRVSTKEELEAMLEVQRREREAAMDAAEDRKAHISQADMSCQKNQDLSELEAEAKERAQYLLERANAMRMEQEDEVKKLNELILDAHCHALRDAQILERLQILAELQDEERRLDAMMEVDHRRALEALEQIDELRKHQRIQGNQLIINQIEERLEDRMLQNEMKEHEGQQMLENLERMQMEELEALVRKKEEQQRLQQEILRINEDKLLAKERKKEDYEHLHNREVYKEGDRLDEEARHRRDQGEEAQGAQGCWTSREVLQ</sequence>
<organism evidence="11 12">
    <name type="scientific">Oncorhynchus tshawytscha</name>
    <name type="common">Chinook salmon</name>
    <name type="synonym">Salmo tshawytscha</name>
    <dbReference type="NCBI Taxonomy" id="74940"/>
    <lineage>
        <taxon>Eukaryota</taxon>
        <taxon>Metazoa</taxon>
        <taxon>Chordata</taxon>
        <taxon>Craniata</taxon>
        <taxon>Vertebrata</taxon>
        <taxon>Euteleostomi</taxon>
        <taxon>Actinopterygii</taxon>
        <taxon>Neopterygii</taxon>
        <taxon>Teleostei</taxon>
        <taxon>Protacanthopterygii</taxon>
        <taxon>Salmoniformes</taxon>
        <taxon>Salmonidae</taxon>
        <taxon>Salmoninae</taxon>
        <taxon>Oncorhynchus</taxon>
    </lineage>
</organism>
<evidence type="ECO:0000256" key="9">
    <source>
        <dbReference type="SAM" id="MobiDB-lite"/>
    </source>
</evidence>
<name>A0AAZ3PWE7_ONCTS</name>
<feature type="region of interest" description="Disordered" evidence="9">
    <location>
        <begin position="45"/>
        <end position="73"/>
    </location>
</feature>
<dbReference type="Ensembl" id="ENSOTST00005119325.1">
    <property type="protein sequence ID" value="ENSOTSP00005120548.1"/>
    <property type="gene ID" value="ENSOTSG00005063647.1"/>
</dbReference>
<proteinExistence type="inferred from homology"/>
<reference evidence="11" key="3">
    <citation type="submission" date="2025-09" db="UniProtKB">
        <authorList>
            <consortium name="Ensembl"/>
        </authorList>
    </citation>
    <scope>IDENTIFICATION</scope>
</reference>
<evidence type="ECO:0000256" key="1">
    <source>
        <dbReference type="ARBA" id="ARBA00004230"/>
    </source>
</evidence>
<feature type="coiled-coil region" evidence="8">
    <location>
        <begin position="258"/>
        <end position="317"/>
    </location>
</feature>
<evidence type="ECO:0000256" key="4">
    <source>
        <dbReference type="ARBA" id="ARBA00023069"/>
    </source>
</evidence>
<gene>
    <name evidence="11" type="primary">CFAP45</name>
</gene>
<evidence type="ECO:0000256" key="7">
    <source>
        <dbReference type="ARBA" id="ARBA00034142"/>
    </source>
</evidence>
<keyword evidence="12" id="KW-1185">Reference proteome</keyword>
<evidence type="ECO:0000256" key="6">
    <source>
        <dbReference type="ARBA" id="ARBA00034116"/>
    </source>
</evidence>
<dbReference type="Proteomes" id="UP000694402">
    <property type="component" value="Unassembled WGS sequence"/>
</dbReference>
<reference evidence="11" key="2">
    <citation type="submission" date="2025-08" db="UniProtKB">
        <authorList>
            <consortium name="Ensembl"/>
        </authorList>
    </citation>
    <scope>IDENTIFICATION</scope>
</reference>
<evidence type="ECO:0000256" key="3">
    <source>
        <dbReference type="ARBA" id="ARBA00023054"/>
    </source>
</evidence>
<protein>
    <recommendedName>
        <fullName evidence="7">Cilia- and flagella-associated protein 45</fullName>
    </recommendedName>
</protein>
<feature type="compositionally biased region" description="Low complexity" evidence="9">
    <location>
        <begin position="1"/>
        <end position="15"/>
    </location>
</feature>
<dbReference type="PANTHER" id="PTHR15504:SF0">
    <property type="entry name" value="CILIA- AND FLAGELLA-ASSOCIATED PROTEIN 45"/>
    <property type="match status" value="1"/>
</dbReference>
<comment type="subcellular location">
    <subcellularLocation>
        <location evidence="1">Cell projection</location>
        <location evidence="1">Cilium</location>
        <location evidence="1">Flagellum</location>
    </subcellularLocation>
</comment>